<keyword evidence="1" id="KW-1133">Transmembrane helix</keyword>
<organism evidence="2 3">
    <name type="scientific">Rhodococcus olei</name>
    <dbReference type="NCBI Taxonomy" id="2161675"/>
    <lineage>
        <taxon>Bacteria</taxon>
        <taxon>Bacillati</taxon>
        <taxon>Actinomycetota</taxon>
        <taxon>Actinomycetes</taxon>
        <taxon>Mycobacteriales</taxon>
        <taxon>Nocardiaceae</taxon>
        <taxon>Rhodococcus</taxon>
    </lineage>
</organism>
<gene>
    <name evidence="2" type="ORF">GCM10023094_55050</name>
</gene>
<sequence length="361" mass="38877">MITALASALLAVAAATRLYRWWFHRSLTLAGAFIVLACMSLHMLLNIKSVEVTVRDTFGDSMPGSLKMLLVCGICVGTAIVFTDVTSKAGQRRILIRTHVSLSLFTAALSFVFFFSTPWPAHVDNITFDNEYAFLPGYAEGLMLGMTYPFLLCLMVTTVVIVQADWQTLTGRALLLICPGAALLTAYAALRIGYLFAARYGLMEPTPTPFAISRVLAVSGVLFLAAGVLGALALNWLGARSAFQQFTALRDELLERWPGAERESKPGSSTAEQVDDRAAEVLDALSLEVDHSDLPGGEPLPPEVAAAAIADWLVTGRITDGLGYNSFFPDAQTTDTAWAGVLGKAYQGALDENERKMVAGQ</sequence>
<keyword evidence="1" id="KW-0472">Membrane</keyword>
<evidence type="ECO:0000313" key="3">
    <source>
        <dbReference type="Proteomes" id="UP001501183"/>
    </source>
</evidence>
<accession>A0ABP8PR34</accession>
<keyword evidence="3" id="KW-1185">Reference proteome</keyword>
<feature type="transmembrane region" description="Helical" evidence="1">
    <location>
        <begin position="25"/>
        <end position="45"/>
    </location>
</feature>
<feature type="transmembrane region" description="Helical" evidence="1">
    <location>
        <begin position="174"/>
        <end position="196"/>
    </location>
</feature>
<reference evidence="3" key="1">
    <citation type="journal article" date="2019" name="Int. J. Syst. Evol. Microbiol.">
        <title>The Global Catalogue of Microorganisms (GCM) 10K type strain sequencing project: providing services to taxonomists for standard genome sequencing and annotation.</title>
        <authorList>
            <consortium name="The Broad Institute Genomics Platform"/>
            <consortium name="The Broad Institute Genome Sequencing Center for Infectious Disease"/>
            <person name="Wu L."/>
            <person name="Ma J."/>
        </authorList>
    </citation>
    <scope>NUCLEOTIDE SEQUENCE [LARGE SCALE GENOMIC DNA]</scope>
    <source>
        <strain evidence="3">JCM 32206</strain>
    </source>
</reference>
<keyword evidence="1" id="KW-0812">Transmembrane</keyword>
<evidence type="ECO:0000313" key="2">
    <source>
        <dbReference type="EMBL" id="GAA4490973.1"/>
    </source>
</evidence>
<feature type="transmembrane region" description="Helical" evidence="1">
    <location>
        <begin position="141"/>
        <end position="162"/>
    </location>
</feature>
<feature type="transmembrane region" description="Helical" evidence="1">
    <location>
        <begin position="216"/>
        <end position="237"/>
    </location>
</feature>
<protein>
    <submittedName>
        <fullName evidence="2">Uncharacterized protein</fullName>
    </submittedName>
</protein>
<dbReference type="EMBL" id="BAABFB010000078">
    <property type="protein sequence ID" value="GAA4490973.1"/>
    <property type="molecule type" value="Genomic_DNA"/>
</dbReference>
<dbReference type="Proteomes" id="UP001501183">
    <property type="component" value="Unassembled WGS sequence"/>
</dbReference>
<evidence type="ECO:0000256" key="1">
    <source>
        <dbReference type="SAM" id="Phobius"/>
    </source>
</evidence>
<feature type="transmembrane region" description="Helical" evidence="1">
    <location>
        <begin position="102"/>
        <end position="121"/>
    </location>
</feature>
<name>A0ABP8PR34_9NOCA</name>
<proteinExistence type="predicted"/>
<comment type="caution">
    <text evidence="2">The sequence shown here is derived from an EMBL/GenBank/DDBJ whole genome shotgun (WGS) entry which is preliminary data.</text>
</comment>